<evidence type="ECO:0000256" key="1">
    <source>
        <dbReference type="SAM" id="MobiDB-lite"/>
    </source>
</evidence>
<feature type="region of interest" description="Disordered" evidence="1">
    <location>
        <begin position="1"/>
        <end position="25"/>
    </location>
</feature>
<reference evidence="3" key="1">
    <citation type="submission" date="2025-08" db="UniProtKB">
        <authorList>
            <consortium name="RefSeq"/>
        </authorList>
    </citation>
    <scope>IDENTIFICATION</scope>
    <source>
        <tissue evidence="3">Total insect</tissue>
    </source>
</reference>
<dbReference type="KEGG" id="tpal:117644029"/>
<feature type="compositionally biased region" description="Basic residues" evidence="1">
    <location>
        <begin position="101"/>
        <end position="114"/>
    </location>
</feature>
<sequence length="124" mass="14078">MKPANSLQEEKHTGGVCSEETLHPSDFKEPSIQIIKQACEVSNESWIEPAIETGRQPRQSILTKPSGLSLMPIDQNVTRKVRFADPSNKEEESQTSDQKTTFKHKLPRAPKPYKTRYIVSKELD</sequence>
<name>A0A6P8YPE1_THRPL</name>
<accession>A0A6P8YPE1</accession>
<protein>
    <submittedName>
        <fullName evidence="3">Uncharacterized protein LOC117644029</fullName>
    </submittedName>
</protein>
<feature type="region of interest" description="Disordered" evidence="1">
    <location>
        <begin position="80"/>
        <end position="124"/>
    </location>
</feature>
<gene>
    <name evidence="3" type="primary">LOC117644029</name>
</gene>
<dbReference type="RefSeq" id="XP_034239110.1">
    <property type="nucleotide sequence ID" value="XM_034383219.1"/>
</dbReference>
<dbReference type="InParanoid" id="A0A6P8YPE1"/>
<organism evidence="3">
    <name type="scientific">Thrips palmi</name>
    <name type="common">Melon thrips</name>
    <dbReference type="NCBI Taxonomy" id="161013"/>
    <lineage>
        <taxon>Eukaryota</taxon>
        <taxon>Metazoa</taxon>
        <taxon>Ecdysozoa</taxon>
        <taxon>Arthropoda</taxon>
        <taxon>Hexapoda</taxon>
        <taxon>Insecta</taxon>
        <taxon>Pterygota</taxon>
        <taxon>Neoptera</taxon>
        <taxon>Paraneoptera</taxon>
        <taxon>Thysanoptera</taxon>
        <taxon>Terebrantia</taxon>
        <taxon>Thripoidea</taxon>
        <taxon>Thripidae</taxon>
        <taxon>Thrips</taxon>
    </lineage>
</organism>
<dbReference type="GeneID" id="117644029"/>
<dbReference type="AlphaFoldDB" id="A0A6P8YPE1"/>
<dbReference type="Proteomes" id="UP000515158">
    <property type="component" value="Unplaced"/>
</dbReference>
<evidence type="ECO:0000313" key="3">
    <source>
        <dbReference type="RefSeq" id="XP_034239110.1"/>
    </source>
</evidence>
<evidence type="ECO:0000313" key="2">
    <source>
        <dbReference type="Proteomes" id="UP000515158"/>
    </source>
</evidence>
<keyword evidence="2" id="KW-1185">Reference proteome</keyword>
<proteinExistence type="predicted"/>